<proteinExistence type="predicted"/>
<feature type="transmembrane region" description="Helical" evidence="6">
    <location>
        <begin position="44"/>
        <end position="65"/>
    </location>
</feature>
<feature type="transmembrane region" description="Helical" evidence="6">
    <location>
        <begin position="12"/>
        <end position="32"/>
    </location>
</feature>
<dbReference type="InterPro" id="IPR002797">
    <property type="entry name" value="Polysacc_synth"/>
</dbReference>
<dbReference type="InterPro" id="IPR050833">
    <property type="entry name" value="Poly_Biosynth_Transport"/>
</dbReference>
<feature type="transmembrane region" description="Helical" evidence="6">
    <location>
        <begin position="86"/>
        <end position="112"/>
    </location>
</feature>
<feature type="transmembrane region" description="Helical" evidence="6">
    <location>
        <begin position="323"/>
        <end position="342"/>
    </location>
</feature>
<dbReference type="PANTHER" id="PTHR30250:SF11">
    <property type="entry name" value="O-ANTIGEN TRANSPORTER-RELATED"/>
    <property type="match status" value="1"/>
</dbReference>
<feature type="transmembrane region" description="Helical" evidence="6">
    <location>
        <begin position="354"/>
        <end position="374"/>
    </location>
</feature>
<organism evidence="7 8">
    <name type="scientific">Mariniflexile ostreae</name>
    <dbReference type="NCBI Taxonomy" id="1520892"/>
    <lineage>
        <taxon>Bacteria</taxon>
        <taxon>Pseudomonadati</taxon>
        <taxon>Bacteroidota</taxon>
        <taxon>Flavobacteriia</taxon>
        <taxon>Flavobacteriales</taxon>
        <taxon>Flavobacteriaceae</taxon>
        <taxon>Mariniflexile</taxon>
    </lineage>
</organism>
<feature type="transmembrane region" description="Helical" evidence="6">
    <location>
        <begin position="380"/>
        <end position="401"/>
    </location>
</feature>
<dbReference type="PANTHER" id="PTHR30250">
    <property type="entry name" value="PST FAMILY PREDICTED COLANIC ACID TRANSPORTER"/>
    <property type="match status" value="1"/>
</dbReference>
<feature type="transmembrane region" description="Helical" evidence="6">
    <location>
        <begin position="174"/>
        <end position="196"/>
    </location>
</feature>
<evidence type="ECO:0000256" key="4">
    <source>
        <dbReference type="ARBA" id="ARBA00022989"/>
    </source>
</evidence>
<keyword evidence="4 6" id="KW-1133">Transmembrane helix</keyword>
<accession>A0ABV5F722</accession>
<evidence type="ECO:0000256" key="6">
    <source>
        <dbReference type="SAM" id="Phobius"/>
    </source>
</evidence>
<comment type="subcellular location">
    <subcellularLocation>
        <location evidence="1">Cell membrane</location>
        <topology evidence="1">Multi-pass membrane protein</topology>
    </subcellularLocation>
</comment>
<dbReference type="Pfam" id="PF01943">
    <property type="entry name" value="Polysacc_synt"/>
    <property type="match status" value="1"/>
</dbReference>
<comment type="caution">
    <text evidence="7">The sequence shown here is derived from an EMBL/GenBank/DDBJ whole genome shotgun (WGS) entry which is preliminary data.</text>
</comment>
<feature type="transmembrane region" description="Helical" evidence="6">
    <location>
        <begin position="292"/>
        <end position="317"/>
    </location>
</feature>
<keyword evidence="8" id="KW-1185">Reference proteome</keyword>
<evidence type="ECO:0000313" key="8">
    <source>
        <dbReference type="Proteomes" id="UP001589585"/>
    </source>
</evidence>
<evidence type="ECO:0000313" key="7">
    <source>
        <dbReference type="EMBL" id="MFB9055254.1"/>
    </source>
</evidence>
<feature type="transmembrane region" description="Helical" evidence="6">
    <location>
        <begin position="118"/>
        <end position="139"/>
    </location>
</feature>
<keyword evidence="2" id="KW-1003">Cell membrane</keyword>
<evidence type="ECO:0000256" key="1">
    <source>
        <dbReference type="ARBA" id="ARBA00004651"/>
    </source>
</evidence>
<dbReference type="Proteomes" id="UP001589585">
    <property type="component" value="Unassembled WGS sequence"/>
</dbReference>
<keyword evidence="5 6" id="KW-0472">Membrane</keyword>
<reference evidence="7 8" key="1">
    <citation type="submission" date="2024-09" db="EMBL/GenBank/DDBJ databases">
        <authorList>
            <person name="Sun Q."/>
            <person name="Mori K."/>
        </authorList>
    </citation>
    <scope>NUCLEOTIDE SEQUENCE [LARGE SCALE GENOMIC DNA]</scope>
    <source>
        <strain evidence="7 8">CECT 8622</strain>
    </source>
</reference>
<sequence>MGLNIDLKNLRNNFLSLLTLRAGNYVIPLLTLPYLIKVLGVEKFGLIAFAEMIIMYFKSIVDYGFDLTGTRSISENRKNKDSINKLINTIFGVKLILFIFCFLLLLIIIFIFPTLNDISLLLIYSYGIVLGNALLPIWFYQGMEKMKYITIINFISKIAYIILLFIFIKNEPDYIYVPLLNSAGLIIGGLVSVIIMKTRFNVVFYIPKVQDLLMTLKEDFNIFISTLAPNLYNNSMGVLLGIFTNNIQVGYYTAATKLIEVGNSVIYIISTTIFPYLNRSENYRKKLINGTLLSGAAISLFFLLFSKVIIMILFGQIMEPSIIILQILSLCPLFIAMMSVYGTNTLILQKKDTLVRDVVLGYSLLGFLLGFLFIKEQGIIFAAIVLVSIRGLIGITELLVVKYNSTVIENRNTKNDRED</sequence>
<feature type="transmembrane region" description="Helical" evidence="6">
    <location>
        <begin position="151"/>
        <end position="168"/>
    </location>
</feature>
<dbReference type="RefSeq" id="WP_379859438.1">
    <property type="nucleotide sequence ID" value="NZ_JBHMFC010000001.1"/>
</dbReference>
<keyword evidence="3 6" id="KW-0812">Transmembrane</keyword>
<evidence type="ECO:0000256" key="3">
    <source>
        <dbReference type="ARBA" id="ARBA00022692"/>
    </source>
</evidence>
<protein>
    <submittedName>
        <fullName evidence="7">Oligosaccharide flippase family protein</fullName>
    </submittedName>
</protein>
<name>A0ABV5F722_9FLAO</name>
<evidence type="ECO:0000256" key="2">
    <source>
        <dbReference type="ARBA" id="ARBA00022475"/>
    </source>
</evidence>
<dbReference type="EMBL" id="JBHMFC010000001">
    <property type="protein sequence ID" value="MFB9055254.1"/>
    <property type="molecule type" value="Genomic_DNA"/>
</dbReference>
<gene>
    <name evidence="7" type="ORF">ACFFU9_00720</name>
</gene>
<evidence type="ECO:0000256" key="5">
    <source>
        <dbReference type="ARBA" id="ARBA00023136"/>
    </source>
</evidence>